<dbReference type="Proteomes" id="UP001415857">
    <property type="component" value="Unassembled WGS sequence"/>
</dbReference>
<protein>
    <recommendedName>
        <fullName evidence="2">Factor of DNA methylation 1-5/IDN2 domain-containing protein</fullName>
    </recommendedName>
</protein>
<keyword evidence="4" id="KW-1185">Reference proteome</keyword>
<dbReference type="EMBL" id="JBBPBK010000006">
    <property type="protein sequence ID" value="KAK9282964.1"/>
    <property type="molecule type" value="Genomic_DNA"/>
</dbReference>
<feature type="domain" description="Factor of DNA methylation 1-5/IDN2" evidence="2">
    <location>
        <begin position="189"/>
        <end position="313"/>
    </location>
</feature>
<feature type="domain" description="Factor of DNA methylation 1-5/IDN2" evidence="2">
    <location>
        <begin position="560"/>
        <end position="690"/>
    </location>
</feature>
<sequence length="694" mass="82384">MENHVLEELRKARSLAVSLAKEIDFKNQRLWEMENKYDEASAALSRIVEEKDRLQQAYIEDMRQMQGIKIQNFNLKRDMETQRKELEQRVKEVEKQEAQIELERKNLLVEKEKWKAQNPIDCDFISTIQTDALRKELAEKVDELQYMETLNQTLILKEHMTNHELQDARKELISGFQDSLSGQTTIGIKRMGEVDQNAFKNACLQKFSGGDWEVKSVELSSLWQDYVNNPNWHPFKQKIVDGKLQEIIDEDDVKLKELRSGWGVLVYKAVADALLELNEYNPSGRYVVPELWNFNKGRKASLKEEQLILHYQNSTRDRKVIRFNLNMFQEPPICIEMENHILEERQKEHKLVVSLVKEIDYKNQRLLEMEHQNNETSATARKLVVRLTEEINYKEQRYLELEHKYHETLATLTRLMNERDRLHETYSREMRKMHSIELQHKKLKHDMASQKKMLEKKAKESECEPQNKLVQRNLMVEKEKLKGKLKDNNPIENDNDLNAQIKALRNELEEKADELQHMQILNNDLTFKERMSNDELQDARKELISSLQDMLNNRTILGIRRMGEVDRKPFQDMCLQKFPDGDWQEISARLCSSWEENVKDPHWHPFKRTENKGKLQEAINEDDVKLKELRNEWGEAVYKAVSVALLELNEYNPSGRYAVPELWNLKGGRKASLKEIIQYIIKQWKTNKRKRRFG</sequence>
<gene>
    <name evidence="3" type="ORF">L1049_011189</name>
</gene>
<feature type="coiled-coil region" evidence="1">
    <location>
        <begin position="491"/>
        <end position="553"/>
    </location>
</feature>
<dbReference type="Pfam" id="PF03469">
    <property type="entry name" value="XH"/>
    <property type="match status" value="2"/>
</dbReference>
<reference evidence="3 4" key="1">
    <citation type="journal article" date="2024" name="Plant J.">
        <title>Genome sequences and population genomics reveal climatic adaptation and genomic divergence between two closely related sweetgum species.</title>
        <authorList>
            <person name="Xu W.Q."/>
            <person name="Ren C.Q."/>
            <person name="Zhang X.Y."/>
            <person name="Comes H.P."/>
            <person name="Liu X.H."/>
            <person name="Li Y.G."/>
            <person name="Kettle C.J."/>
            <person name="Jalonen R."/>
            <person name="Gaisberger H."/>
            <person name="Ma Y.Z."/>
            <person name="Qiu Y.X."/>
        </authorList>
    </citation>
    <scope>NUCLEOTIDE SEQUENCE [LARGE SCALE GENOMIC DNA]</scope>
    <source>
        <strain evidence="3">Hangzhou</strain>
    </source>
</reference>
<accession>A0AAP0RWI0</accession>
<evidence type="ECO:0000313" key="4">
    <source>
        <dbReference type="Proteomes" id="UP001415857"/>
    </source>
</evidence>
<evidence type="ECO:0000259" key="2">
    <source>
        <dbReference type="Pfam" id="PF03469"/>
    </source>
</evidence>
<dbReference type="GO" id="GO:0080188">
    <property type="term" value="P:gene silencing by siRNA-directed DNA methylation"/>
    <property type="evidence" value="ECO:0007669"/>
    <property type="project" value="InterPro"/>
</dbReference>
<dbReference type="InterPro" id="IPR045177">
    <property type="entry name" value="FDM1-5/IDN2"/>
</dbReference>
<proteinExistence type="predicted"/>
<evidence type="ECO:0000313" key="3">
    <source>
        <dbReference type="EMBL" id="KAK9282964.1"/>
    </source>
</evidence>
<name>A0AAP0RWI0_LIQFO</name>
<feature type="coiled-coil region" evidence="1">
    <location>
        <begin position="30"/>
        <end position="117"/>
    </location>
</feature>
<dbReference type="AlphaFoldDB" id="A0AAP0RWI0"/>
<dbReference type="PANTHER" id="PTHR21596">
    <property type="entry name" value="RIBONUCLEASE P SUBUNIT P38"/>
    <property type="match status" value="1"/>
</dbReference>
<comment type="caution">
    <text evidence="3">The sequence shown here is derived from an EMBL/GenBank/DDBJ whole genome shotgun (WGS) entry which is preliminary data.</text>
</comment>
<evidence type="ECO:0000256" key="1">
    <source>
        <dbReference type="SAM" id="Coils"/>
    </source>
</evidence>
<organism evidence="3 4">
    <name type="scientific">Liquidambar formosana</name>
    <name type="common">Formosan gum</name>
    <dbReference type="NCBI Taxonomy" id="63359"/>
    <lineage>
        <taxon>Eukaryota</taxon>
        <taxon>Viridiplantae</taxon>
        <taxon>Streptophyta</taxon>
        <taxon>Embryophyta</taxon>
        <taxon>Tracheophyta</taxon>
        <taxon>Spermatophyta</taxon>
        <taxon>Magnoliopsida</taxon>
        <taxon>eudicotyledons</taxon>
        <taxon>Gunneridae</taxon>
        <taxon>Pentapetalae</taxon>
        <taxon>Saxifragales</taxon>
        <taxon>Altingiaceae</taxon>
        <taxon>Liquidambar</taxon>
    </lineage>
</organism>
<dbReference type="PANTHER" id="PTHR21596:SF82">
    <property type="entry name" value="FACTOR OF DNA METHYLATION 5-LIKE"/>
    <property type="match status" value="1"/>
</dbReference>
<dbReference type="InterPro" id="IPR005379">
    <property type="entry name" value="FDM1-5/IDN2_XH"/>
</dbReference>
<keyword evidence="1" id="KW-0175">Coiled coil</keyword>